<dbReference type="InParanoid" id="A0A7J6IR96"/>
<feature type="region of interest" description="Disordered" evidence="1">
    <location>
        <begin position="114"/>
        <end position="161"/>
    </location>
</feature>
<reference evidence="2 3" key="1">
    <citation type="submission" date="2012-08" db="EMBL/GenBank/DDBJ databases">
        <authorList>
            <person name="Gan P.H.P."/>
            <person name="Ikeda K."/>
            <person name="Irieda H."/>
            <person name="Narusaka M."/>
            <person name="O'Connell R.J."/>
            <person name="Narusaka Y."/>
            <person name="Takano Y."/>
            <person name="Kubo Y."/>
            <person name="Shirasu K."/>
        </authorList>
    </citation>
    <scope>NUCLEOTIDE SEQUENCE [LARGE SCALE GENOMIC DNA]</scope>
    <source>
        <strain evidence="2 3">Nara gc5</strain>
    </source>
</reference>
<dbReference type="RefSeq" id="XP_031884499.2">
    <property type="nucleotide sequence ID" value="XM_032036675.2"/>
</dbReference>
<evidence type="ECO:0000256" key="1">
    <source>
        <dbReference type="SAM" id="MobiDB-lite"/>
    </source>
</evidence>
<proteinExistence type="predicted"/>
<feature type="compositionally biased region" description="Acidic residues" evidence="1">
    <location>
        <begin position="116"/>
        <end position="130"/>
    </location>
</feature>
<feature type="compositionally biased region" description="Acidic residues" evidence="1">
    <location>
        <begin position="137"/>
        <end position="153"/>
    </location>
</feature>
<sequence>MDDWQDTAFSTRHVHNRVGKSKAGGGRGRRRGRAFEVKRTFGRYEVKCANAKKLGDQINMAKNKGQALLPTMEIFRLSDDGRGLLGRLCLPAVLDASLVLTGSRKTLEELVSGLEAGEEITSESEVENEPEDRAENEVESGASDEEQDAESDDNAFVSEAETKEKRRFESFEKNSFRSPRFWFQWKGQVKSNAESSMAKSNPEGSETGRGYVVFSGNDCRSFKGTITVDALQWKDVSLSGWKEVTMPERDVGFDWK</sequence>
<comment type="caution">
    <text evidence="2">The sequence shown here is derived from an EMBL/GenBank/DDBJ whole genome shotgun (WGS) entry which is preliminary data.</text>
</comment>
<gene>
    <name evidence="2" type="ORF">CGGC5_v012783</name>
</gene>
<reference evidence="2 3" key="2">
    <citation type="submission" date="2020-04" db="EMBL/GenBank/DDBJ databases">
        <title>Genome sequencing and assembly of multiple isolates from the Colletotrichum gloeosporioides species complex.</title>
        <authorList>
            <person name="Gan P."/>
            <person name="Shirasu K."/>
        </authorList>
    </citation>
    <scope>NUCLEOTIDE SEQUENCE [LARGE SCALE GENOMIC DNA]</scope>
    <source>
        <strain evidence="2 3">Nara gc5</strain>
    </source>
</reference>
<evidence type="ECO:0000313" key="2">
    <source>
        <dbReference type="EMBL" id="KAF4479424.1"/>
    </source>
</evidence>
<dbReference type="GeneID" id="43620668"/>
<dbReference type="OrthoDB" id="5220117at2759"/>
<dbReference type="AlphaFoldDB" id="A0A7J6IR96"/>
<evidence type="ECO:0000313" key="3">
    <source>
        <dbReference type="Proteomes" id="UP000011096"/>
    </source>
</evidence>
<accession>A0A7J6IR96</accession>
<organism evidence="2 3">
    <name type="scientific">Colletotrichum fructicola (strain Nara gc5)</name>
    <name type="common">Anthracnose fungus</name>
    <name type="synonym">Colletotrichum gloeosporioides (strain Nara gc5)</name>
    <dbReference type="NCBI Taxonomy" id="1213859"/>
    <lineage>
        <taxon>Eukaryota</taxon>
        <taxon>Fungi</taxon>
        <taxon>Dikarya</taxon>
        <taxon>Ascomycota</taxon>
        <taxon>Pezizomycotina</taxon>
        <taxon>Sordariomycetes</taxon>
        <taxon>Hypocreomycetidae</taxon>
        <taxon>Glomerellales</taxon>
        <taxon>Glomerellaceae</taxon>
        <taxon>Colletotrichum</taxon>
        <taxon>Colletotrichum gloeosporioides species complex</taxon>
    </lineage>
</organism>
<name>A0A7J6IR96_COLFN</name>
<dbReference type="EMBL" id="ANPB02000007">
    <property type="protein sequence ID" value="KAF4479424.1"/>
    <property type="molecule type" value="Genomic_DNA"/>
</dbReference>
<keyword evidence="3" id="KW-1185">Reference proteome</keyword>
<protein>
    <submittedName>
        <fullName evidence="2">Uncharacterized protein</fullName>
    </submittedName>
</protein>
<dbReference type="Proteomes" id="UP000011096">
    <property type="component" value="Unassembled WGS sequence"/>
</dbReference>